<dbReference type="EMBL" id="JBHTIK010000005">
    <property type="protein sequence ID" value="MFD0848590.1"/>
    <property type="molecule type" value="Genomic_DNA"/>
</dbReference>
<gene>
    <name evidence="2" type="ORF">ACFQ00_09675</name>
</gene>
<dbReference type="RefSeq" id="WP_381489595.1">
    <property type="nucleotide sequence ID" value="NZ_JBHTIK010000005.1"/>
</dbReference>
<dbReference type="PANTHER" id="PTHR34219:SF1">
    <property type="entry name" value="PEPSY DOMAIN-CONTAINING PROTEIN"/>
    <property type="match status" value="1"/>
</dbReference>
<comment type="caution">
    <text evidence="2">The sequence shown here is derived from an EMBL/GenBank/DDBJ whole genome shotgun (WGS) entry which is preliminary data.</text>
</comment>
<feature type="transmembrane region" description="Helical" evidence="1">
    <location>
        <begin position="371"/>
        <end position="392"/>
    </location>
</feature>
<dbReference type="InterPro" id="IPR005625">
    <property type="entry name" value="PepSY-ass_TM"/>
</dbReference>
<keyword evidence="3" id="KW-1185">Reference proteome</keyword>
<evidence type="ECO:0000313" key="3">
    <source>
        <dbReference type="Proteomes" id="UP001597124"/>
    </source>
</evidence>
<sequence>MERTRGTGAYRSVWRWHFYAGLFSAPLLIVLTLTGAIYLFDREIDGWWNRDMQAVAAGGATLPLAAQEAAVLRAVPGAVIGRVRLPHNADEAAVWNVRLPGGTVQDVYLDPYRGIVTGTADPALQPTVIVRDLHGNLMGGEIGSHIVELVACWTLVMLATGVWLWWPRRWKLRGVLVPRLSATGRRFWRDLHAIPATLNALLVALLVLTGLPWSAFWGQQFARIGQSVPFVAPSPNFKAPPTVVPGGAPDEHAMHDPDAAKLPWTIRQMPMPHGSGGHGVGIAEIEKLLPRLHRERFGGGARIFYPSAPGGVFTISYVPDKAAGQRTIHVDPGTGAVLGDIGWENYSPVAKAVEWGVSLHVGREYGLANQLANLAVCLVLVGGVVAGIVLWWRRRPEGELAPPITHADDRLPPVVVGMIAALAVLFPLVGASLLLVLGGRWLSRRYRAPVPAAR</sequence>
<keyword evidence="1" id="KW-0472">Membrane</keyword>
<dbReference type="PANTHER" id="PTHR34219">
    <property type="entry name" value="IRON-REGULATED INNER MEMBRANE PROTEIN-RELATED"/>
    <property type="match status" value="1"/>
</dbReference>
<keyword evidence="1" id="KW-0812">Transmembrane</keyword>
<dbReference type="Proteomes" id="UP001597124">
    <property type="component" value="Unassembled WGS sequence"/>
</dbReference>
<name>A0ABW3C269_SPHXN</name>
<dbReference type="Pfam" id="PF03929">
    <property type="entry name" value="PepSY_TM"/>
    <property type="match status" value="1"/>
</dbReference>
<feature type="transmembrane region" description="Helical" evidence="1">
    <location>
        <begin position="196"/>
        <end position="217"/>
    </location>
</feature>
<reference evidence="3" key="1">
    <citation type="journal article" date="2019" name="Int. J. Syst. Evol. Microbiol.">
        <title>The Global Catalogue of Microorganisms (GCM) 10K type strain sequencing project: providing services to taxonomists for standard genome sequencing and annotation.</title>
        <authorList>
            <consortium name="The Broad Institute Genomics Platform"/>
            <consortium name="The Broad Institute Genome Sequencing Center for Infectious Disease"/>
            <person name="Wu L."/>
            <person name="Ma J."/>
        </authorList>
    </citation>
    <scope>NUCLEOTIDE SEQUENCE [LARGE SCALE GENOMIC DNA]</scope>
    <source>
        <strain evidence="3">CCUG 52537</strain>
    </source>
</reference>
<feature type="transmembrane region" description="Helical" evidence="1">
    <location>
        <begin position="16"/>
        <end position="40"/>
    </location>
</feature>
<organism evidence="2 3">
    <name type="scientific">Sphingosinicella xenopeptidilytica</name>
    <dbReference type="NCBI Taxonomy" id="364098"/>
    <lineage>
        <taxon>Bacteria</taxon>
        <taxon>Pseudomonadati</taxon>
        <taxon>Pseudomonadota</taxon>
        <taxon>Alphaproteobacteria</taxon>
        <taxon>Sphingomonadales</taxon>
        <taxon>Sphingosinicellaceae</taxon>
        <taxon>Sphingosinicella</taxon>
    </lineage>
</organism>
<accession>A0ABW3C269</accession>
<feature type="transmembrane region" description="Helical" evidence="1">
    <location>
        <begin position="146"/>
        <end position="166"/>
    </location>
</feature>
<protein>
    <submittedName>
        <fullName evidence="2">PepSY-associated TM helix domain-containing protein</fullName>
    </submittedName>
</protein>
<keyword evidence="1" id="KW-1133">Transmembrane helix</keyword>
<feature type="transmembrane region" description="Helical" evidence="1">
    <location>
        <begin position="412"/>
        <end position="437"/>
    </location>
</feature>
<proteinExistence type="predicted"/>
<evidence type="ECO:0000256" key="1">
    <source>
        <dbReference type="SAM" id="Phobius"/>
    </source>
</evidence>
<evidence type="ECO:0000313" key="2">
    <source>
        <dbReference type="EMBL" id="MFD0848590.1"/>
    </source>
</evidence>